<feature type="chain" id="PRO_5033999226" description="chitinase" evidence="15">
    <location>
        <begin position="22"/>
        <end position="458"/>
    </location>
</feature>
<organism evidence="18 19">
    <name type="scientific">Scophthalmus maximus</name>
    <name type="common">Turbot</name>
    <name type="synonym">Psetta maxima</name>
    <dbReference type="NCBI Taxonomy" id="52904"/>
    <lineage>
        <taxon>Eukaryota</taxon>
        <taxon>Metazoa</taxon>
        <taxon>Chordata</taxon>
        <taxon>Craniata</taxon>
        <taxon>Vertebrata</taxon>
        <taxon>Euteleostomi</taxon>
        <taxon>Actinopterygii</taxon>
        <taxon>Neopterygii</taxon>
        <taxon>Teleostei</taxon>
        <taxon>Neoteleostei</taxon>
        <taxon>Acanthomorphata</taxon>
        <taxon>Carangaria</taxon>
        <taxon>Pleuronectiformes</taxon>
        <taxon>Pleuronectoidei</taxon>
        <taxon>Scophthalmidae</taxon>
        <taxon>Scophthalmus</taxon>
    </lineage>
</organism>
<gene>
    <name evidence="18" type="primary">LOC118317012</name>
</gene>
<dbReference type="SUPFAM" id="SSF57625">
    <property type="entry name" value="Invertebrate chitin-binding proteins"/>
    <property type="match status" value="1"/>
</dbReference>
<evidence type="ECO:0000259" key="16">
    <source>
        <dbReference type="PROSITE" id="PS50940"/>
    </source>
</evidence>
<dbReference type="GeneTree" id="ENSGT00940000165936"/>
<dbReference type="Proteomes" id="UP000694558">
    <property type="component" value="Chromosome 11"/>
</dbReference>
<dbReference type="PROSITE" id="PS01095">
    <property type="entry name" value="GH18_1"/>
    <property type="match status" value="1"/>
</dbReference>
<dbReference type="PANTHER" id="PTHR11177:SF405">
    <property type="entry name" value="CHITINASE"/>
    <property type="match status" value="1"/>
</dbReference>
<keyword evidence="12" id="KW-0326">Glycosidase</keyword>
<keyword evidence="9" id="KW-0146">Chitin degradation</keyword>
<feature type="compositionally biased region" description="Gly residues" evidence="14">
    <location>
        <begin position="380"/>
        <end position="403"/>
    </location>
</feature>
<dbReference type="PROSITE" id="PS50940">
    <property type="entry name" value="CHIT_BIND_II"/>
    <property type="match status" value="1"/>
</dbReference>
<evidence type="ECO:0000256" key="3">
    <source>
        <dbReference type="ARBA" id="ARBA00009121"/>
    </source>
</evidence>
<dbReference type="Pfam" id="PF01607">
    <property type="entry name" value="CBM_14"/>
    <property type="match status" value="1"/>
</dbReference>
<dbReference type="Gene3D" id="3.10.50.10">
    <property type="match status" value="1"/>
</dbReference>
<comment type="subcellular location">
    <subcellularLocation>
        <location evidence="2">Secreted</location>
    </subcellularLocation>
</comment>
<dbReference type="GO" id="GO:0005576">
    <property type="term" value="C:extracellular region"/>
    <property type="evidence" value="ECO:0007669"/>
    <property type="project" value="UniProtKB-SubCell"/>
</dbReference>
<evidence type="ECO:0000313" key="19">
    <source>
        <dbReference type="Proteomes" id="UP000694558"/>
    </source>
</evidence>
<evidence type="ECO:0000313" key="18">
    <source>
        <dbReference type="Ensembl" id="ENSSMAP00000019567.2"/>
    </source>
</evidence>
<evidence type="ECO:0000256" key="13">
    <source>
        <dbReference type="ARBA" id="ARBA00023326"/>
    </source>
</evidence>
<dbReference type="PANTHER" id="PTHR11177">
    <property type="entry name" value="CHITINASE"/>
    <property type="match status" value="1"/>
</dbReference>
<dbReference type="GO" id="GO:0008061">
    <property type="term" value="F:chitin binding"/>
    <property type="evidence" value="ECO:0007669"/>
    <property type="project" value="UniProtKB-KW"/>
</dbReference>
<name>A0A8D3AKB3_SCOMX</name>
<feature type="domain" description="Chitin-binding type-2" evidence="16">
    <location>
        <begin position="409"/>
        <end position="458"/>
    </location>
</feature>
<evidence type="ECO:0000256" key="10">
    <source>
        <dbReference type="ARBA" id="ARBA00023157"/>
    </source>
</evidence>
<comment type="catalytic activity">
    <reaction evidence="1">
        <text>Random endo-hydrolysis of N-acetyl-beta-D-glucosaminide (1-&gt;4)-beta-linkages in chitin and chitodextrins.</text>
        <dbReference type="EC" id="3.2.1.14"/>
    </reaction>
</comment>
<evidence type="ECO:0000256" key="8">
    <source>
        <dbReference type="ARBA" id="ARBA00022801"/>
    </source>
</evidence>
<dbReference type="GO" id="GO:0000272">
    <property type="term" value="P:polysaccharide catabolic process"/>
    <property type="evidence" value="ECO:0007669"/>
    <property type="project" value="UniProtKB-KW"/>
</dbReference>
<evidence type="ECO:0000256" key="7">
    <source>
        <dbReference type="ARBA" id="ARBA00022729"/>
    </source>
</evidence>
<dbReference type="FunFam" id="3.10.50.10:FF:000001">
    <property type="entry name" value="Chitinase 3-like 1"/>
    <property type="match status" value="1"/>
</dbReference>
<feature type="region of interest" description="Disordered" evidence="14">
    <location>
        <begin position="372"/>
        <end position="403"/>
    </location>
</feature>
<evidence type="ECO:0000256" key="5">
    <source>
        <dbReference type="ARBA" id="ARBA00022525"/>
    </source>
</evidence>
<dbReference type="FunFam" id="3.20.20.80:FF:000081">
    <property type="entry name" value="Chitinase 1"/>
    <property type="match status" value="2"/>
</dbReference>
<evidence type="ECO:0000256" key="11">
    <source>
        <dbReference type="ARBA" id="ARBA00023277"/>
    </source>
</evidence>
<evidence type="ECO:0000256" key="14">
    <source>
        <dbReference type="SAM" id="MobiDB-lite"/>
    </source>
</evidence>
<dbReference type="Pfam" id="PF00704">
    <property type="entry name" value="Glyco_hydro_18"/>
    <property type="match status" value="2"/>
</dbReference>
<dbReference type="Gene3D" id="2.170.140.10">
    <property type="entry name" value="Chitin binding domain"/>
    <property type="match status" value="1"/>
</dbReference>
<reference evidence="18" key="1">
    <citation type="submission" date="2023-05" db="EMBL/GenBank/DDBJ databases">
        <title>High-quality long-read genome of Scophthalmus maximus.</title>
        <authorList>
            <person name="Lien S."/>
            <person name="Martinez P."/>
        </authorList>
    </citation>
    <scope>NUCLEOTIDE SEQUENCE [LARGE SCALE GENOMIC DNA]</scope>
</reference>
<proteinExistence type="inferred from homology"/>
<dbReference type="InterPro" id="IPR002557">
    <property type="entry name" value="Chitin-bd_dom"/>
</dbReference>
<dbReference type="Gene3D" id="3.20.20.80">
    <property type="entry name" value="Glycosidases"/>
    <property type="match status" value="2"/>
</dbReference>
<feature type="domain" description="GH18" evidence="17">
    <location>
        <begin position="22"/>
        <end position="357"/>
    </location>
</feature>
<dbReference type="EC" id="3.2.1.14" evidence="4"/>
<dbReference type="SUPFAM" id="SSF54556">
    <property type="entry name" value="Chitinase insertion domain"/>
    <property type="match status" value="1"/>
</dbReference>
<evidence type="ECO:0000256" key="12">
    <source>
        <dbReference type="ARBA" id="ARBA00023295"/>
    </source>
</evidence>
<dbReference type="InterPro" id="IPR029070">
    <property type="entry name" value="Chitinase_insertion_sf"/>
</dbReference>
<keyword evidence="11" id="KW-0119">Carbohydrate metabolism</keyword>
<keyword evidence="10" id="KW-1015">Disulfide bond</keyword>
<reference evidence="18" key="2">
    <citation type="submission" date="2025-08" db="UniProtKB">
        <authorList>
            <consortium name="Ensembl"/>
        </authorList>
    </citation>
    <scope>IDENTIFICATION</scope>
</reference>
<comment type="similarity">
    <text evidence="3">Belongs to the glycosyl hydrolase 18 family. Chitinase class II subfamily.</text>
</comment>
<sequence length="458" mass="50302">YECFFYFAALALLLHAQLGSSFILSCYFTNWAQYRPPPTIFMPNDIDPCLCTHLLYAFATIKDNQLATYEWNDVELYSQFNGLKNQNGDLKTLLSVGGWNFGSAGFSQMVSSPSNRQTFISSVISFLRQYEFDGLDIDWEYPANRGSPPQDKQYYSVFLEELRAAFENEAKQSNKAPFKAIFVALEPGYDQWRLHLLQFQHPCFPIPLFQDYAMNYWKSQGAPAEKLIVGFPTYGNTFTLRNPADHGVGAPIAGAGTPGKYTQEAGELAYFEICGFLKDGATEVWNQAQDVPYAYKGNQWVGYDDIKSFQIKVDWLKKSNFGGAMVWTIDMDDYLGTFCNQGKYPMINVLKKGLNLEQAACAPPATRLPPIAGVSTTAGGKSGGGSSGGGSSGGSSSSGGDSGTSGMNSSFCAGKANGMYPDPTNKNQFYECSAGKTYFQRCAAGLVFDSSCSCCNWS</sequence>
<keyword evidence="13" id="KW-0624">Polysaccharide degradation</keyword>
<keyword evidence="7 15" id="KW-0732">Signal</keyword>
<evidence type="ECO:0000259" key="17">
    <source>
        <dbReference type="PROSITE" id="PS51910"/>
    </source>
</evidence>
<evidence type="ECO:0000256" key="2">
    <source>
        <dbReference type="ARBA" id="ARBA00004613"/>
    </source>
</evidence>
<dbReference type="FunFam" id="2.170.140.10:FF:000001">
    <property type="entry name" value="Acidic mammalian chitinase"/>
    <property type="match status" value="1"/>
</dbReference>
<evidence type="ECO:0000256" key="9">
    <source>
        <dbReference type="ARBA" id="ARBA00023024"/>
    </source>
</evidence>
<dbReference type="InterPro" id="IPR017853">
    <property type="entry name" value="GH"/>
</dbReference>
<evidence type="ECO:0000256" key="6">
    <source>
        <dbReference type="ARBA" id="ARBA00022669"/>
    </source>
</evidence>
<accession>A0A8D3AKB3</accession>
<dbReference type="InterPro" id="IPR011583">
    <property type="entry name" value="Chitinase_II/V-like_cat"/>
</dbReference>
<keyword evidence="8" id="KW-0378">Hydrolase</keyword>
<feature type="signal peptide" evidence="15">
    <location>
        <begin position="1"/>
        <end position="21"/>
    </location>
</feature>
<dbReference type="GO" id="GO:0006032">
    <property type="term" value="P:chitin catabolic process"/>
    <property type="evidence" value="ECO:0007669"/>
    <property type="project" value="UniProtKB-KW"/>
</dbReference>
<keyword evidence="5" id="KW-0964">Secreted</keyword>
<dbReference type="InterPro" id="IPR001223">
    <property type="entry name" value="Glyco_hydro18_cat"/>
</dbReference>
<dbReference type="InterPro" id="IPR036508">
    <property type="entry name" value="Chitin-bd_dom_sf"/>
</dbReference>
<dbReference type="CDD" id="cd02872">
    <property type="entry name" value="GH18_chitolectin_chitotriosidase"/>
    <property type="match status" value="1"/>
</dbReference>
<dbReference type="SUPFAM" id="SSF51445">
    <property type="entry name" value="(Trans)glycosidases"/>
    <property type="match status" value="1"/>
</dbReference>
<protein>
    <recommendedName>
        <fullName evidence="4">chitinase</fullName>
        <ecNumber evidence="4">3.2.1.14</ecNumber>
    </recommendedName>
</protein>
<dbReference type="AlphaFoldDB" id="A0A8D3AKB3"/>
<dbReference type="Ensembl" id="ENSSMAT00000019809.2">
    <property type="protein sequence ID" value="ENSSMAP00000019567.2"/>
    <property type="gene ID" value="ENSSMAG00000011948.2"/>
</dbReference>
<dbReference type="GO" id="GO:0008843">
    <property type="term" value="F:endochitinase activity"/>
    <property type="evidence" value="ECO:0007669"/>
    <property type="project" value="UniProtKB-EC"/>
</dbReference>
<dbReference type="InterPro" id="IPR001579">
    <property type="entry name" value="Glyco_hydro_18_chit_AS"/>
</dbReference>
<evidence type="ECO:0000256" key="15">
    <source>
        <dbReference type="SAM" id="SignalP"/>
    </source>
</evidence>
<evidence type="ECO:0000256" key="4">
    <source>
        <dbReference type="ARBA" id="ARBA00012729"/>
    </source>
</evidence>
<dbReference type="SMART" id="SM00494">
    <property type="entry name" value="ChtBD2"/>
    <property type="match status" value="1"/>
</dbReference>
<evidence type="ECO:0000256" key="1">
    <source>
        <dbReference type="ARBA" id="ARBA00000822"/>
    </source>
</evidence>
<dbReference type="InterPro" id="IPR050314">
    <property type="entry name" value="Glycosyl_Hydrlase_18"/>
</dbReference>
<dbReference type="SMART" id="SM00636">
    <property type="entry name" value="Glyco_18"/>
    <property type="match status" value="1"/>
</dbReference>
<dbReference type="PROSITE" id="PS51910">
    <property type="entry name" value="GH18_2"/>
    <property type="match status" value="1"/>
</dbReference>
<keyword evidence="6" id="KW-0147">Chitin-binding</keyword>